<feature type="signal peptide" evidence="4">
    <location>
        <begin position="1"/>
        <end position="28"/>
    </location>
</feature>
<keyword evidence="7" id="KW-1185">Reference proteome</keyword>
<feature type="chain" id="PRO_5035230866" description="Resistance to inhibitors of cholinesterase protein 3 N-terminal domain-containing protein" evidence="4">
    <location>
        <begin position="29"/>
        <end position="287"/>
    </location>
</feature>
<dbReference type="EMBL" id="WNTK01000179">
    <property type="protein sequence ID" value="KAG9471110.1"/>
    <property type="molecule type" value="Genomic_DNA"/>
</dbReference>
<dbReference type="Pfam" id="PF15361">
    <property type="entry name" value="RIC3"/>
    <property type="match status" value="1"/>
</dbReference>
<organism evidence="6 7">
    <name type="scientific">Eleutherodactylus coqui</name>
    <name type="common">Puerto Rican coqui</name>
    <dbReference type="NCBI Taxonomy" id="57060"/>
    <lineage>
        <taxon>Eukaryota</taxon>
        <taxon>Metazoa</taxon>
        <taxon>Chordata</taxon>
        <taxon>Craniata</taxon>
        <taxon>Vertebrata</taxon>
        <taxon>Euteleostomi</taxon>
        <taxon>Amphibia</taxon>
        <taxon>Batrachia</taxon>
        <taxon>Anura</taxon>
        <taxon>Neobatrachia</taxon>
        <taxon>Hyloidea</taxon>
        <taxon>Eleutherodactylidae</taxon>
        <taxon>Eleutherodactylinae</taxon>
        <taxon>Eleutherodactylus</taxon>
        <taxon>Eleutherodactylus</taxon>
    </lineage>
</organism>
<evidence type="ECO:0000256" key="1">
    <source>
        <dbReference type="SAM" id="Coils"/>
    </source>
</evidence>
<dbReference type="GO" id="GO:0043005">
    <property type="term" value="C:neuron projection"/>
    <property type="evidence" value="ECO:0007669"/>
    <property type="project" value="TreeGrafter"/>
</dbReference>
<dbReference type="GO" id="GO:0007271">
    <property type="term" value="P:synaptic transmission, cholinergic"/>
    <property type="evidence" value="ECO:0007669"/>
    <property type="project" value="TreeGrafter"/>
</dbReference>
<dbReference type="Proteomes" id="UP000770717">
    <property type="component" value="Unassembled WGS sequence"/>
</dbReference>
<dbReference type="PANTHER" id="PTHR21723">
    <property type="entry name" value="RESISTANCE TO INHIBITORS OF CHOLINESTERASE PROTEIN 3 RIC3"/>
    <property type="match status" value="1"/>
</dbReference>
<feature type="transmembrane region" description="Helical" evidence="3">
    <location>
        <begin position="90"/>
        <end position="110"/>
    </location>
</feature>
<accession>A0A8J6JX17</accession>
<dbReference type="GO" id="GO:0045202">
    <property type="term" value="C:synapse"/>
    <property type="evidence" value="ECO:0007669"/>
    <property type="project" value="GOC"/>
</dbReference>
<evidence type="ECO:0000256" key="3">
    <source>
        <dbReference type="SAM" id="Phobius"/>
    </source>
</evidence>
<keyword evidence="4" id="KW-0732">Signal</keyword>
<dbReference type="GO" id="GO:0043025">
    <property type="term" value="C:neuronal cell body"/>
    <property type="evidence" value="ECO:0007669"/>
    <property type="project" value="TreeGrafter"/>
</dbReference>
<sequence length="287" mass="32319">MVLSSSQHLLLALSLALCACFLLPRMFGGGVRVTGKQEPRRMPAAMHGRANQRSHQSPRRILEKGNHLDQIKSEMENQLKTEKTGTGRSMAFTLMPIYAVGVALFAAYKFSKMKSNEKSRLKSSKDDEKKTKETENQLLELERHLSHTEKMLNSLLTQLDPLSNSVNSLASEQKDEIMNQLQSIRQLMKKSGMDKSTFNNSVNQSCEDTLEDLIHAFKRQNPRLFEAEKDVPKLDGKDLESPAHNPVSEEPAFQPGASHCKDGSPLDEQDVALRQTFDGLRKRNVKD</sequence>
<evidence type="ECO:0000313" key="7">
    <source>
        <dbReference type="Proteomes" id="UP000770717"/>
    </source>
</evidence>
<evidence type="ECO:0000256" key="4">
    <source>
        <dbReference type="SAM" id="SignalP"/>
    </source>
</evidence>
<protein>
    <recommendedName>
        <fullName evidence="5">Resistance to inhibitors of cholinesterase protein 3 N-terminal domain-containing protein</fullName>
    </recommendedName>
</protein>
<keyword evidence="1" id="KW-0175">Coiled coil</keyword>
<dbReference type="AlphaFoldDB" id="A0A8J6JX17"/>
<dbReference type="InterPro" id="IPR026160">
    <property type="entry name" value="Ric3"/>
</dbReference>
<dbReference type="PANTHER" id="PTHR21723:SF2">
    <property type="entry name" value="RESISTANCE TO INHIBITORS OF CHOLINESTERASE PROTEIN 3 N-TERMINAL DOMAIN-CONTAINING PROTEIN"/>
    <property type="match status" value="1"/>
</dbReference>
<dbReference type="OrthoDB" id="9904035at2759"/>
<evidence type="ECO:0000259" key="5">
    <source>
        <dbReference type="Pfam" id="PF15361"/>
    </source>
</evidence>
<dbReference type="GO" id="GO:0034394">
    <property type="term" value="P:protein localization to cell surface"/>
    <property type="evidence" value="ECO:0007669"/>
    <property type="project" value="TreeGrafter"/>
</dbReference>
<reference evidence="6" key="1">
    <citation type="thesis" date="2020" institute="ProQuest LLC" country="789 East Eisenhower Parkway, Ann Arbor, MI, USA">
        <title>Comparative Genomics and Chromosome Evolution.</title>
        <authorList>
            <person name="Mudd A.B."/>
        </authorList>
    </citation>
    <scope>NUCLEOTIDE SEQUENCE</scope>
    <source>
        <strain evidence="6">HN-11 Male</strain>
        <tissue evidence="6">Kidney and liver</tissue>
    </source>
</reference>
<name>A0A8J6JX17_ELECQ</name>
<feature type="domain" description="Resistance to inhibitors of cholinesterase protein 3 N-terminal" evidence="5">
    <location>
        <begin position="16"/>
        <end position="157"/>
    </location>
</feature>
<feature type="compositionally biased region" description="Basic and acidic residues" evidence="2">
    <location>
        <begin position="230"/>
        <end position="241"/>
    </location>
</feature>
<keyword evidence="3" id="KW-0472">Membrane</keyword>
<comment type="caution">
    <text evidence="6">The sequence shown here is derived from an EMBL/GenBank/DDBJ whole genome shotgun (WGS) entry which is preliminary data.</text>
</comment>
<keyword evidence="3" id="KW-1133">Transmembrane helix</keyword>
<evidence type="ECO:0000313" key="6">
    <source>
        <dbReference type="EMBL" id="KAG9471110.1"/>
    </source>
</evidence>
<feature type="region of interest" description="Disordered" evidence="2">
    <location>
        <begin position="230"/>
        <end position="267"/>
    </location>
</feature>
<feature type="coiled-coil region" evidence="1">
    <location>
        <begin position="124"/>
        <end position="190"/>
    </location>
</feature>
<proteinExistence type="predicted"/>
<dbReference type="InterPro" id="IPR032763">
    <property type="entry name" value="RIC3_N"/>
</dbReference>
<evidence type="ECO:0000256" key="2">
    <source>
        <dbReference type="SAM" id="MobiDB-lite"/>
    </source>
</evidence>
<keyword evidence="3" id="KW-0812">Transmembrane</keyword>
<gene>
    <name evidence="6" type="ORF">GDO78_015765</name>
</gene>